<protein>
    <submittedName>
        <fullName evidence="2">Uncharacterized protein</fullName>
    </submittedName>
</protein>
<organism evidence="2 3">
    <name type="scientific">Dentipellis fragilis</name>
    <dbReference type="NCBI Taxonomy" id="205917"/>
    <lineage>
        <taxon>Eukaryota</taxon>
        <taxon>Fungi</taxon>
        <taxon>Dikarya</taxon>
        <taxon>Basidiomycota</taxon>
        <taxon>Agaricomycotina</taxon>
        <taxon>Agaricomycetes</taxon>
        <taxon>Russulales</taxon>
        <taxon>Hericiaceae</taxon>
        <taxon>Dentipellis</taxon>
    </lineage>
</organism>
<proteinExistence type="predicted"/>
<dbReference type="OrthoDB" id="10473276at2759"/>
<keyword evidence="3" id="KW-1185">Reference proteome</keyword>
<comment type="caution">
    <text evidence="2">The sequence shown here is derived from an EMBL/GenBank/DDBJ whole genome shotgun (WGS) entry which is preliminary data.</text>
</comment>
<feature type="compositionally biased region" description="Polar residues" evidence="1">
    <location>
        <begin position="32"/>
        <end position="53"/>
    </location>
</feature>
<accession>A0A4Y9YGZ6</accession>
<gene>
    <name evidence="2" type="ORF">EVG20_g6906</name>
</gene>
<feature type="compositionally biased region" description="Low complexity" evidence="1">
    <location>
        <begin position="1"/>
        <end position="24"/>
    </location>
</feature>
<dbReference type="AlphaFoldDB" id="A0A4Y9YGZ6"/>
<name>A0A4Y9YGZ6_9AGAM</name>
<feature type="region of interest" description="Disordered" evidence="1">
    <location>
        <begin position="1"/>
        <end position="103"/>
    </location>
</feature>
<evidence type="ECO:0000256" key="1">
    <source>
        <dbReference type="SAM" id="MobiDB-lite"/>
    </source>
</evidence>
<dbReference type="Proteomes" id="UP000298327">
    <property type="component" value="Unassembled WGS sequence"/>
</dbReference>
<evidence type="ECO:0000313" key="3">
    <source>
        <dbReference type="Proteomes" id="UP000298327"/>
    </source>
</evidence>
<dbReference type="EMBL" id="SEOQ01000489">
    <property type="protein sequence ID" value="TFY61844.1"/>
    <property type="molecule type" value="Genomic_DNA"/>
</dbReference>
<reference evidence="2 3" key="1">
    <citation type="submission" date="2019-02" db="EMBL/GenBank/DDBJ databases">
        <title>Genome sequencing of the rare red list fungi Dentipellis fragilis.</title>
        <authorList>
            <person name="Buettner E."/>
            <person name="Kellner H."/>
        </authorList>
    </citation>
    <scope>NUCLEOTIDE SEQUENCE [LARGE SCALE GENOMIC DNA]</scope>
    <source>
        <strain evidence="2 3">DSM 105465</strain>
    </source>
</reference>
<evidence type="ECO:0000313" key="2">
    <source>
        <dbReference type="EMBL" id="TFY61844.1"/>
    </source>
</evidence>
<sequence length="373" mass="40362">MVSPNTSTTSTTTPTTTTAPSEAAKPTESKRTLSPRNLLSRTFSAGYDTSHSVRTGRWHRHPPAVARRAAPAPAPAPVPVHHHVHSGEDDDDASTIGELPGTAPIAPLGRAVTVSYADLSYPSMTTDNRHGGHTDEYRAVSPTGVIPLVGSIYRPPTRDEGSESALPNPEEKLAIRHGHVVYEPEKKKKAQKAPEQGKEQEAAHHRRFSWTVCRALVCLSGSIAELVLADLVTSEKVRTGEASGDALTVTEGNTPPTCQCITTTLPRNVHVFTDLLFSPSFLHVLAFRWRQLTILTKRAGYTNRSSPYTMCYPFTSITAALLTATQQRIAAQESTRPSDEDTTAIHIVDAGDQPTSGNPMFTSSPALYSFYCI</sequence>